<dbReference type="InterPro" id="IPR014710">
    <property type="entry name" value="RmlC-like_jellyroll"/>
</dbReference>
<feature type="domain" description="Cupin type-2" evidence="1">
    <location>
        <begin position="32"/>
        <end position="100"/>
    </location>
</feature>
<dbReference type="OrthoDB" id="6311549at2"/>
<organism evidence="2 3">
    <name type="scientific">Alkaliphilus serpentinus</name>
    <dbReference type="NCBI Taxonomy" id="1482731"/>
    <lineage>
        <taxon>Bacteria</taxon>
        <taxon>Bacillati</taxon>
        <taxon>Bacillota</taxon>
        <taxon>Clostridia</taxon>
        <taxon>Peptostreptococcales</taxon>
        <taxon>Natronincolaceae</taxon>
        <taxon>Alkaliphilus</taxon>
    </lineage>
</organism>
<reference evidence="2 3" key="1">
    <citation type="submission" date="2019-10" db="EMBL/GenBank/DDBJ databases">
        <title>Alkaliphilus serpentinus sp. nov. and Alkaliphilus pronyensis sp. nov., two novel anaerobic alkaliphilic species isolated from the serpentinized-hosted hydrothermal field of the Prony Bay (New Caledonia).</title>
        <authorList>
            <person name="Postec A."/>
        </authorList>
    </citation>
    <scope>NUCLEOTIDE SEQUENCE [LARGE SCALE GENOMIC DNA]</scope>
    <source>
        <strain evidence="2 3">LacT</strain>
    </source>
</reference>
<dbReference type="InterPro" id="IPR011051">
    <property type="entry name" value="RmlC_Cupin_sf"/>
</dbReference>
<dbReference type="EMBL" id="WBZB01000044">
    <property type="protein sequence ID" value="KAB3527269.1"/>
    <property type="molecule type" value="Genomic_DNA"/>
</dbReference>
<dbReference type="RefSeq" id="WP_151866679.1">
    <property type="nucleotide sequence ID" value="NZ_WBZB01000044.1"/>
</dbReference>
<dbReference type="Gene3D" id="2.60.120.10">
    <property type="entry name" value="Jelly Rolls"/>
    <property type="match status" value="1"/>
</dbReference>
<evidence type="ECO:0000313" key="2">
    <source>
        <dbReference type="EMBL" id="KAB3527269.1"/>
    </source>
</evidence>
<protein>
    <submittedName>
        <fullName evidence="2">Cupin domain-containing protein</fullName>
    </submittedName>
</protein>
<dbReference type="AlphaFoldDB" id="A0A833HM75"/>
<sequence>MRIEKIADRMVYSESTFTKRVLFSEEKVLNFVLNLMPGQSIPPHKHEDSDLILHVITGGGELTVNGETQDVVMGDVLYCVGEDEFSLRNNTNENLSCFIVLTPRPIPKIYADEIHSEN</sequence>
<gene>
    <name evidence="2" type="ORF">F8153_12455</name>
</gene>
<keyword evidence="3" id="KW-1185">Reference proteome</keyword>
<evidence type="ECO:0000259" key="1">
    <source>
        <dbReference type="Pfam" id="PF07883"/>
    </source>
</evidence>
<dbReference type="InterPro" id="IPR013096">
    <property type="entry name" value="Cupin_2"/>
</dbReference>
<dbReference type="Pfam" id="PF07883">
    <property type="entry name" value="Cupin_2"/>
    <property type="match status" value="1"/>
</dbReference>
<comment type="caution">
    <text evidence="2">The sequence shown here is derived from an EMBL/GenBank/DDBJ whole genome shotgun (WGS) entry which is preliminary data.</text>
</comment>
<proteinExistence type="predicted"/>
<dbReference type="SUPFAM" id="SSF51182">
    <property type="entry name" value="RmlC-like cupins"/>
    <property type="match status" value="1"/>
</dbReference>
<accession>A0A833HM75</accession>
<dbReference type="Proteomes" id="UP000465601">
    <property type="component" value="Unassembled WGS sequence"/>
</dbReference>
<name>A0A833HM75_9FIRM</name>
<evidence type="ECO:0000313" key="3">
    <source>
        <dbReference type="Proteomes" id="UP000465601"/>
    </source>
</evidence>